<dbReference type="GO" id="GO:0000155">
    <property type="term" value="F:phosphorelay sensor kinase activity"/>
    <property type="evidence" value="ECO:0007669"/>
    <property type="project" value="InterPro"/>
</dbReference>
<dbReference type="Pfam" id="PF00989">
    <property type="entry name" value="PAS"/>
    <property type="match status" value="1"/>
</dbReference>
<keyword evidence="6" id="KW-0418">Kinase</keyword>
<dbReference type="InterPro" id="IPR036890">
    <property type="entry name" value="HATPase_C_sf"/>
</dbReference>
<dbReference type="STRING" id="394096.DB31_5492"/>
<evidence type="ECO:0000259" key="10">
    <source>
        <dbReference type="PROSITE" id="PS50109"/>
    </source>
</evidence>
<keyword evidence="8" id="KW-0902">Two-component regulatory system</keyword>
<dbReference type="PRINTS" id="PR00344">
    <property type="entry name" value="BCTRLSENSOR"/>
</dbReference>
<dbReference type="InterPro" id="IPR035965">
    <property type="entry name" value="PAS-like_dom_sf"/>
</dbReference>
<keyword evidence="9" id="KW-0175">Coiled coil</keyword>
<dbReference type="SUPFAM" id="SSF55874">
    <property type="entry name" value="ATPase domain of HSP90 chaperone/DNA topoisomerase II/histidine kinase"/>
    <property type="match status" value="1"/>
</dbReference>
<keyword evidence="5" id="KW-0547">Nucleotide-binding</keyword>
<evidence type="ECO:0000256" key="1">
    <source>
        <dbReference type="ARBA" id="ARBA00000085"/>
    </source>
</evidence>
<dbReference type="InterPro" id="IPR029016">
    <property type="entry name" value="GAF-like_dom_sf"/>
</dbReference>
<dbReference type="InterPro" id="IPR013656">
    <property type="entry name" value="PAS_4"/>
</dbReference>
<evidence type="ECO:0000256" key="2">
    <source>
        <dbReference type="ARBA" id="ARBA00012438"/>
    </source>
</evidence>
<dbReference type="Proteomes" id="UP000028725">
    <property type="component" value="Unassembled WGS sequence"/>
</dbReference>
<dbReference type="Gene3D" id="3.30.565.10">
    <property type="entry name" value="Histidine kinase-like ATPase, C-terminal domain"/>
    <property type="match status" value="1"/>
</dbReference>
<reference evidence="13 14" key="1">
    <citation type="submission" date="2014-04" db="EMBL/GenBank/DDBJ databases">
        <title>Genome assembly of Hyalangium minutum DSM 14724.</title>
        <authorList>
            <person name="Sharma G."/>
            <person name="Subramanian S."/>
        </authorList>
    </citation>
    <scope>NUCLEOTIDE SEQUENCE [LARGE SCALE GENOMIC DNA]</scope>
    <source>
        <strain evidence="13 14">DSM 14724</strain>
    </source>
</reference>
<organism evidence="13 14">
    <name type="scientific">Hyalangium minutum</name>
    <dbReference type="NCBI Taxonomy" id="394096"/>
    <lineage>
        <taxon>Bacteria</taxon>
        <taxon>Pseudomonadati</taxon>
        <taxon>Myxococcota</taxon>
        <taxon>Myxococcia</taxon>
        <taxon>Myxococcales</taxon>
        <taxon>Cystobacterineae</taxon>
        <taxon>Archangiaceae</taxon>
        <taxon>Hyalangium</taxon>
    </lineage>
</organism>
<feature type="domain" description="Histidine kinase" evidence="10">
    <location>
        <begin position="499"/>
        <end position="730"/>
    </location>
</feature>
<dbReference type="EMBL" id="JMCB01000003">
    <property type="protein sequence ID" value="KFE70450.1"/>
    <property type="molecule type" value="Genomic_DNA"/>
</dbReference>
<dbReference type="Gene3D" id="1.10.287.130">
    <property type="match status" value="1"/>
</dbReference>
<dbReference type="InterPro" id="IPR013767">
    <property type="entry name" value="PAS_fold"/>
</dbReference>
<evidence type="ECO:0000259" key="12">
    <source>
        <dbReference type="PROSITE" id="PS50113"/>
    </source>
</evidence>
<evidence type="ECO:0000256" key="7">
    <source>
        <dbReference type="ARBA" id="ARBA00022840"/>
    </source>
</evidence>
<evidence type="ECO:0000256" key="8">
    <source>
        <dbReference type="ARBA" id="ARBA00023012"/>
    </source>
</evidence>
<dbReference type="SUPFAM" id="SSF55785">
    <property type="entry name" value="PYP-like sensor domain (PAS domain)"/>
    <property type="match status" value="2"/>
</dbReference>
<name>A0A085WRY7_9BACT</name>
<dbReference type="AlphaFoldDB" id="A0A085WRY7"/>
<keyword evidence="14" id="KW-1185">Reference proteome</keyword>
<evidence type="ECO:0000313" key="14">
    <source>
        <dbReference type="Proteomes" id="UP000028725"/>
    </source>
</evidence>
<dbReference type="CDD" id="cd00082">
    <property type="entry name" value="HisKA"/>
    <property type="match status" value="1"/>
</dbReference>
<dbReference type="InterPro" id="IPR003594">
    <property type="entry name" value="HATPase_dom"/>
</dbReference>
<dbReference type="EC" id="2.7.13.3" evidence="2"/>
<feature type="coiled-coil region" evidence="9">
    <location>
        <begin position="168"/>
        <end position="205"/>
    </location>
</feature>
<feature type="domain" description="PAS" evidence="11">
    <location>
        <begin position="363"/>
        <end position="433"/>
    </location>
</feature>
<keyword evidence="4" id="KW-0808">Transferase</keyword>
<keyword evidence="3" id="KW-0597">Phosphoprotein</keyword>
<dbReference type="Pfam" id="PF08448">
    <property type="entry name" value="PAS_4"/>
    <property type="match status" value="1"/>
</dbReference>
<dbReference type="Pfam" id="PF02518">
    <property type="entry name" value="HATPase_c"/>
    <property type="match status" value="1"/>
</dbReference>
<dbReference type="Gene3D" id="3.30.450.20">
    <property type="entry name" value="PAS domain"/>
    <property type="match status" value="2"/>
</dbReference>
<keyword evidence="7" id="KW-0067">ATP-binding</keyword>
<comment type="caution">
    <text evidence="13">The sequence shown here is derived from an EMBL/GenBank/DDBJ whole genome shotgun (WGS) entry which is preliminary data.</text>
</comment>
<evidence type="ECO:0000256" key="9">
    <source>
        <dbReference type="SAM" id="Coils"/>
    </source>
</evidence>
<sequence>MPRPLIQERRLPPQAPSPEEEERLKALYRLRLLDREPNPEYDAIVQLAADFCEVPLALLSLVDRDRLWFKAKVGFPGIIQTVRKGSFCATAIQQEGLLVIEDALEDPRFRNNPRVQSEPYLRFYAGTALRSTEGYAVGVLCVMDHIPRHLGMLQLRALEQLGRQLETHFRLRLQLREAQERNAELEQARTRLHGLNENLQVEIQERHRVERDLRAQGELLHNILTHIPHSVFWKDRDGVFLGCNDAFARQMGRESPQELVGTKDSDFSFPSEQVQAFRRADLEVLNTGRPLLAFEEPFRLQEGQDRWLLTSKVPLRDPEGNPWAVLGIFADITEQRRQGEQLHEALRQVELYASRLELLVHEARARTRRLMEASLDAVFVLDHVGCVLEANPVARTLLGRENSQLVGLPFESLALEPERLSLRRSLGDLLTRGTMRLEDQGLRSATGSRIAVQLMGSIQDVGDNRRLLIIAHDLTERRRLEQQSIQNDRLAAMGVLAAGIAHEINNPTAYVLSNLDFLRGWWDDLEQHLESQPALPPPLQEGLAEGRQLLADCIDGCSRINDIVRGMRHLSHQGHSEELSVLDVHATLDSVLHISQGELKHTARLQKDYAPELPLILGNEGRLGQVFLNLIVNAVHAMQPGTPRENTLRVCTQAEGSKVRIDISDTGHGIPHEALPHIFDPFFTTKPAGVGTGLGLSISHAIVQKMGGEMQVRSQVGQGTTFSLLLPAHKEP</sequence>
<dbReference type="PROSITE" id="PS50113">
    <property type="entry name" value="PAC"/>
    <property type="match status" value="1"/>
</dbReference>
<dbReference type="RefSeq" id="WP_052419831.1">
    <property type="nucleotide sequence ID" value="NZ_JMCB01000003.1"/>
</dbReference>
<dbReference type="PATRIC" id="fig|394096.3.peg.1971"/>
<evidence type="ECO:0000256" key="6">
    <source>
        <dbReference type="ARBA" id="ARBA00022777"/>
    </source>
</evidence>
<dbReference type="InterPro" id="IPR004358">
    <property type="entry name" value="Sig_transdc_His_kin-like_C"/>
</dbReference>
<dbReference type="InterPro" id="IPR000700">
    <property type="entry name" value="PAS-assoc_C"/>
</dbReference>
<evidence type="ECO:0000256" key="4">
    <source>
        <dbReference type="ARBA" id="ARBA00022679"/>
    </source>
</evidence>
<dbReference type="PANTHER" id="PTHR43065:SF50">
    <property type="entry name" value="HISTIDINE KINASE"/>
    <property type="match status" value="1"/>
</dbReference>
<dbReference type="PROSITE" id="PS50112">
    <property type="entry name" value="PAS"/>
    <property type="match status" value="1"/>
</dbReference>
<dbReference type="SUPFAM" id="SSF55781">
    <property type="entry name" value="GAF domain-like"/>
    <property type="match status" value="1"/>
</dbReference>
<dbReference type="InterPro" id="IPR000014">
    <property type="entry name" value="PAS"/>
</dbReference>
<dbReference type="SMART" id="SM00065">
    <property type="entry name" value="GAF"/>
    <property type="match status" value="1"/>
</dbReference>
<dbReference type="NCBIfam" id="TIGR00229">
    <property type="entry name" value="sensory_box"/>
    <property type="match status" value="2"/>
</dbReference>
<dbReference type="GO" id="GO:0006355">
    <property type="term" value="P:regulation of DNA-templated transcription"/>
    <property type="evidence" value="ECO:0007669"/>
    <property type="project" value="InterPro"/>
</dbReference>
<feature type="domain" description="PAC" evidence="12">
    <location>
        <begin position="292"/>
        <end position="344"/>
    </location>
</feature>
<dbReference type="SMART" id="SM00387">
    <property type="entry name" value="HATPase_c"/>
    <property type="match status" value="1"/>
</dbReference>
<dbReference type="GO" id="GO:0005524">
    <property type="term" value="F:ATP binding"/>
    <property type="evidence" value="ECO:0007669"/>
    <property type="project" value="UniProtKB-KW"/>
</dbReference>
<proteinExistence type="predicted"/>
<dbReference type="InterPro" id="IPR005467">
    <property type="entry name" value="His_kinase_dom"/>
</dbReference>
<protein>
    <recommendedName>
        <fullName evidence="2">histidine kinase</fullName>
        <ecNumber evidence="2">2.7.13.3</ecNumber>
    </recommendedName>
</protein>
<dbReference type="CDD" id="cd00130">
    <property type="entry name" value="PAS"/>
    <property type="match status" value="2"/>
</dbReference>
<gene>
    <name evidence="13" type="ORF">DB31_5492</name>
</gene>
<dbReference type="Gene3D" id="3.30.450.40">
    <property type="match status" value="1"/>
</dbReference>
<evidence type="ECO:0000259" key="11">
    <source>
        <dbReference type="PROSITE" id="PS50112"/>
    </source>
</evidence>
<evidence type="ECO:0000256" key="3">
    <source>
        <dbReference type="ARBA" id="ARBA00022553"/>
    </source>
</evidence>
<dbReference type="PROSITE" id="PS50109">
    <property type="entry name" value="HIS_KIN"/>
    <property type="match status" value="1"/>
</dbReference>
<dbReference type="PANTHER" id="PTHR43065">
    <property type="entry name" value="SENSOR HISTIDINE KINASE"/>
    <property type="match status" value="1"/>
</dbReference>
<dbReference type="InterPro" id="IPR003018">
    <property type="entry name" value="GAF"/>
</dbReference>
<dbReference type="InterPro" id="IPR003661">
    <property type="entry name" value="HisK_dim/P_dom"/>
</dbReference>
<evidence type="ECO:0000256" key="5">
    <source>
        <dbReference type="ARBA" id="ARBA00022741"/>
    </source>
</evidence>
<dbReference type="OrthoDB" id="9769169at2"/>
<dbReference type="SMART" id="SM00091">
    <property type="entry name" value="PAS"/>
    <property type="match status" value="2"/>
</dbReference>
<comment type="catalytic activity">
    <reaction evidence="1">
        <text>ATP + protein L-histidine = ADP + protein N-phospho-L-histidine.</text>
        <dbReference type="EC" id="2.7.13.3"/>
    </reaction>
</comment>
<evidence type="ECO:0000313" key="13">
    <source>
        <dbReference type="EMBL" id="KFE70450.1"/>
    </source>
</evidence>
<accession>A0A085WRY7</accession>